<reference evidence="1" key="1">
    <citation type="submission" date="2014-09" db="EMBL/GenBank/DDBJ databases">
        <authorList>
            <person name="Magalhaes I.L.F."/>
            <person name="Oliveira U."/>
            <person name="Santos F.R."/>
            <person name="Vidigal T.H.D.A."/>
            <person name="Brescovit A.D."/>
            <person name="Santos A.J."/>
        </authorList>
    </citation>
    <scope>NUCLEOTIDE SEQUENCE</scope>
    <source>
        <tissue evidence="1">Shoot tissue taken approximately 20 cm above the soil surface</tissue>
    </source>
</reference>
<organism evidence="1">
    <name type="scientific">Arundo donax</name>
    <name type="common">Giant reed</name>
    <name type="synonym">Donax arundinaceus</name>
    <dbReference type="NCBI Taxonomy" id="35708"/>
    <lineage>
        <taxon>Eukaryota</taxon>
        <taxon>Viridiplantae</taxon>
        <taxon>Streptophyta</taxon>
        <taxon>Embryophyta</taxon>
        <taxon>Tracheophyta</taxon>
        <taxon>Spermatophyta</taxon>
        <taxon>Magnoliopsida</taxon>
        <taxon>Liliopsida</taxon>
        <taxon>Poales</taxon>
        <taxon>Poaceae</taxon>
        <taxon>PACMAD clade</taxon>
        <taxon>Arundinoideae</taxon>
        <taxon>Arundineae</taxon>
        <taxon>Arundo</taxon>
    </lineage>
</organism>
<evidence type="ECO:0000313" key="1">
    <source>
        <dbReference type="EMBL" id="JAD64354.1"/>
    </source>
</evidence>
<proteinExistence type="predicted"/>
<protein>
    <submittedName>
        <fullName evidence="1">Uncharacterized protein</fullName>
    </submittedName>
</protein>
<dbReference type="EMBL" id="GBRH01233541">
    <property type="protein sequence ID" value="JAD64354.1"/>
    <property type="molecule type" value="Transcribed_RNA"/>
</dbReference>
<accession>A0A0A9BK41</accession>
<dbReference type="AlphaFoldDB" id="A0A0A9BK41"/>
<sequence>MLSRMTHYLDTIHNFSFFFCEMDALVNDKA</sequence>
<reference evidence="1" key="2">
    <citation type="journal article" date="2015" name="Data Brief">
        <title>Shoot transcriptome of the giant reed, Arundo donax.</title>
        <authorList>
            <person name="Barrero R.A."/>
            <person name="Guerrero F.D."/>
            <person name="Moolhuijzen P."/>
            <person name="Goolsby J.A."/>
            <person name="Tidwell J."/>
            <person name="Bellgard S.E."/>
            <person name="Bellgard M.I."/>
        </authorList>
    </citation>
    <scope>NUCLEOTIDE SEQUENCE</scope>
    <source>
        <tissue evidence="1">Shoot tissue taken approximately 20 cm above the soil surface</tissue>
    </source>
</reference>
<name>A0A0A9BK41_ARUDO</name>